<gene>
    <name evidence="1" type="ORF">SU32_13475</name>
</gene>
<name>A0A0M9GLF0_9HYPH</name>
<evidence type="ECO:0000313" key="1">
    <source>
        <dbReference type="EMBL" id="KPB00493.1"/>
    </source>
</evidence>
<dbReference type="Proteomes" id="UP000038011">
    <property type="component" value="Unassembled WGS sequence"/>
</dbReference>
<dbReference type="AlphaFoldDB" id="A0A0M9GLF0"/>
<comment type="caution">
    <text evidence="1">The sequence shown here is derived from an EMBL/GenBank/DDBJ whole genome shotgun (WGS) entry which is preliminary data.</text>
</comment>
<sequence length="76" mass="8058">MLSKAFRKTKQAGAAYAAVRGLFSGQVEGSFVDEAVASTQNVIMVRLSDFHLVSLRRNQEEAGVAAGIPAGCMKDV</sequence>
<evidence type="ECO:0000313" key="2">
    <source>
        <dbReference type="Proteomes" id="UP000038011"/>
    </source>
</evidence>
<dbReference type="EMBL" id="JXMU01000020">
    <property type="protein sequence ID" value="KPB00493.1"/>
    <property type="molecule type" value="Genomic_DNA"/>
</dbReference>
<organism evidence="1 2">
    <name type="scientific">Ahrensia marina</name>
    <dbReference type="NCBI Taxonomy" id="1514904"/>
    <lineage>
        <taxon>Bacteria</taxon>
        <taxon>Pseudomonadati</taxon>
        <taxon>Pseudomonadota</taxon>
        <taxon>Alphaproteobacteria</taxon>
        <taxon>Hyphomicrobiales</taxon>
        <taxon>Ahrensiaceae</taxon>
        <taxon>Ahrensia</taxon>
    </lineage>
</organism>
<keyword evidence="2" id="KW-1185">Reference proteome</keyword>
<accession>A0A0M9GLF0</accession>
<protein>
    <submittedName>
        <fullName evidence="1">Uncharacterized protein</fullName>
    </submittedName>
</protein>
<dbReference type="PATRIC" id="fig|1514904.3.peg.1830"/>
<proteinExistence type="predicted"/>
<reference evidence="1 2" key="1">
    <citation type="submission" date="2015-01" db="EMBL/GenBank/DDBJ databases">
        <title>Ahrensia donghaiensis sp. nov., a novel dimethylsulphoniopropionate-cleavage bacterium isolated from seawater and emended descriptions of the genus Ahrensia and Ahrensia kielensis.</title>
        <authorList>
            <person name="Liu J."/>
        </authorList>
    </citation>
    <scope>NUCLEOTIDE SEQUENCE [LARGE SCALE GENOMIC DNA]</scope>
    <source>
        <strain evidence="1 2">LZD062</strain>
    </source>
</reference>